<accession>A0A3D8M2R6</accession>
<dbReference type="Proteomes" id="UP000256561">
    <property type="component" value="Unassembled WGS sequence"/>
</dbReference>
<dbReference type="Gene3D" id="1.10.1220.160">
    <property type="entry name" value="DNA sulphur modification protein DndE"/>
    <property type="match status" value="1"/>
</dbReference>
<dbReference type="EMBL" id="QRHA01000019">
    <property type="protein sequence ID" value="RDV23906.1"/>
    <property type="molecule type" value="Genomic_DNA"/>
</dbReference>
<dbReference type="Pfam" id="PF08870">
    <property type="entry name" value="DndE"/>
    <property type="match status" value="1"/>
</dbReference>
<gene>
    <name evidence="1" type="primary">dndE</name>
    <name evidence="1" type="ORF">DXV75_16690</name>
</gene>
<evidence type="ECO:0000313" key="1">
    <source>
        <dbReference type="EMBL" id="RDV23906.1"/>
    </source>
</evidence>
<dbReference type="OrthoDB" id="9181877at2"/>
<proteinExistence type="predicted"/>
<keyword evidence="2" id="KW-1185">Reference proteome</keyword>
<dbReference type="NCBIfam" id="TIGR03184">
    <property type="entry name" value="DNA_S_dndE"/>
    <property type="match status" value="1"/>
</dbReference>
<dbReference type="InterPro" id="IPR014969">
    <property type="entry name" value="DNA_S_DndE"/>
</dbReference>
<comment type="caution">
    <text evidence="1">The sequence shown here is derived from an EMBL/GenBank/DDBJ whole genome shotgun (WGS) entry which is preliminary data.</text>
</comment>
<dbReference type="AlphaFoldDB" id="A0A3D8M2R6"/>
<sequence length="118" mass="13493">MLPNRMQLSKSTEEQLKKLKAQTGITPNISARIAFFRSIESGYLYDFEPEYKTDGSLTLDKITWLGKTQAFTELLLSSKYPLLDSKQLQLAWATHVEHGISSLKTQKNLPDLLEIVYK</sequence>
<name>A0A3D8M2R6_9ALTE</name>
<dbReference type="RefSeq" id="WP_115594563.1">
    <property type="nucleotide sequence ID" value="NZ_QRHA01000019.1"/>
</dbReference>
<organism evidence="1 2">
    <name type="scientific">Alteromonas aestuariivivens</name>
    <dbReference type="NCBI Taxonomy" id="1938339"/>
    <lineage>
        <taxon>Bacteria</taxon>
        <taxon>Pseudomonadati</taxon>
        <taxon>Pseudomonadota</taxon>
        <taxon>Gammaproteobacteria</taxon>
        <taxon>Alteromonadales</taxon>
        <taxon>Alteromonadaceae</taxon>
        <taxon>Alteromonas/Salinimonas group</taxon>
        <taxon>Alteromonas</taxon>
    </lineage>
</organism>
<evidence type="ECO:0000313" key="2">
    <source>
        <dbReference type="Proteomes" id="UP000256561"/>
    </source>
</evidence>
<protein>
    <submittedName>
        <fullName evidence="1">DNA sulfur modification protein DndE</fullName>
    </submittedName>
</protein>
<dbReference type="InterPro" id="IPR038472">
    <property type="entry name" value="DndE_sf"/>
</dbReference>
<reference evidence="2" key="1">
    <citation type="submission" date="2018-08" db="EMBL/GenBank/DDBJ databases">
        <authorList>
            <person name="Zhang J."/>
            <person name="Du Z.-J."/>
        </authorList>
    </citation>
    <scope>NUCLEOTIDE SEQUENCE [LARGE SCALE GENOMIC DNA]</scope>
    <source>
        <strain evidence="2">KCTC 52655</strain>
    </source>
</reference>